<feature type="transmembrane region" description="Helical" evidence="1">
    <location>
        <begin position="65"/>
        <end position="85"/>
    </location>
</feature>
<evidence type="ECO:0008006" key="4">
    <source>
        <dbReference type="Google" id="ProtNLM"/>
    </source>
</evidence>
<keyword evidence="1" id="KW-0812">Transmembrane</keyword>
<feature type="transmembrane region" description="Helical" evidence="1">
    <location>
        <begin position="97"/>
        <end position="117"/>
    </location>
</feature>
<dbReference type="Pfam" id="PF05656">
    <property type="entry name" value="DUF805"/>
    <property type="match status" value="1"/>
</dbReference>
<gene>
    <name evidence="2" type="ORF">C882_3225</name>
</gene>
<dbReference type="eggNOG" id="ENOG502ZK1J">
    <property type="taxonomic scope" value="Bacteria"/>
</dbReference>
<sequence length="147" mass="15533">MKILRTLFGNLRHGTMHRVPFFWHIAGLWAVGGAAVMAVVVGMGINQPTDGMTPEQAGQAVRDALGPVVHTVLVVLAAVLVFAQVNIMAKRLRDTGLPGWLTLVAVVAVTGLVSGFISPAAGGLVNIVFWLALLFTPPVVFARRKSG</sequence>
<reference evidence="2 3" key="1">
    <citation type="journal article" date="2013" name="Genome Announc.">
        <title>Draft Genome Sequence of an Alphaproteobacterium, Caenispirillum salinarum AK4(T), Isolated from a Solar Saltern.</title>
        <authorList>
            <person name="Khatri I."/>
            <person name="Singh A."/>
            <person name="Korpole S."/>
            <person name="Pinnaka A.K."/>
            <person name="Subramanian S."/>
        </authorList>
    </citation>
    <scope>NUCLEOTIDE SEQUENCE [LARGE SCALE GENOMIC DNA]</scope>
    <source>
        <strain evidence="2 3">AK4</strain>
    </source>
</reference>
<accession>K9HVB9</accession>
<comment type="caution">
    <text evidence="2">The sequence shown here is derived from an EMBL/GenBank/DDBJ whole genome shotgun (WGS) entry which is preliminary data.</text>
</comment>
<proteinExistence type="predicted"/>
<dbReference type="InterPro" id="IPR008523">
    <property type="entry name" value="DUF805"/>
</dbReference>
<dbReference type="EMBL" id="ANHY01000004">
    <property type="protein sequence ID" value="EKV32161.1"/>
    <property type="molecule type" value="Genomic_DNA"/>
</dbReference>
<feature type="transmembrane region" description="Helical" evidence="1">
    <location>
        <begin position="123"/>
        <end position="142"/>
    </location>
</feature>
<keyword evidence="3" id="KW-1185">Reference proteome</keyword>
<name>K9HVB9_9PROT</name>
<protein>
    <recommendedName>
        <fullName evidence="4">DUF805 domain-containing protein</fullName>
    </recommendedName>
</protein>
<organism evidence="2 3">
    <name type="scientific">Caenispirillum salinarum AK4</name>
    <dbReference type="NCBI Taxonomy" id="1238182"/>
    <lineage>
        <taxon>Bacteria</taxon>
        <taxon>Pseudomonadati</taxon>
        <taxon>Pseudomonadota</taxon>
        <taxon>Alphaproteobacteria</taxon>
        <taxon>Rhodospirillales</taxon>
        <taxon>Novispirillaceae</taxon>
        <taxon>Caenispirillum</taxon>
    </lineage>
</organism>
<keyword evidence="1" id="KW-0472">Membrane</keyword>
<evidence type="ECO:0000256" key="1">
    <source>
        <dbReference type="SAM" id="Phobius"/>
    </source>
</evidence>
<evidence type="ECO:0000313" key="3">
    <source>
        <dbReference type="Proteomes" id="UP000009881"/>
    </source>
</evidence>
<keyword evidence="1" id="KW-1133">Transmembrane helix</keyword>
<dbReference type="Proteomes" id="UP000009881">
    <property type="component" value="Unassembled WGS sequence"/>
</dbReference>
<feature type="transmembrane region" description="Helical" evidence="1">
    <location>
        <begin position="21"/>
        <end position="45"/>
    </location>
</feature>
<dbReference type="GO" id="GO:0016020">
    <property type="term" value="C:membrane"/>
    <property type="evidence" value="ECO:0007669"/>
    <property type="project" value="InterPro"/>
</dbReference>
<dbReference type="AlphaFoldDB" id="K9HVB9"/>
<evidence type="ECO:0000313" key="2">
    <source>
        <dbReference type="EMBL" id="EKV32161.1"/>
    </source>
</evidence>
<dbReference type="RefSeq" id="WP_009539422.1">
    <property type="nucleotide sequence ID" value="NZ_ANHY01000004.1"/>
</dbReference>